<feature type="signal peptide" evidence="3">
    <location>
        <begin position="1"/>
        <end position="25"/>
    </location>
</feature>
<feature type="coiled-coil region" evidence="2">
    <location>
        <begin position="56"/>
        <end position="174"/>
    </location>
</feature>
<evidence type="ECO:0000313" key="4">
    <source>
        <dbReference type="EMBL" id="MBC3536610.1"/>
    </source>
</evidence>
<dbReference type="Proteomes" id="UP000606870">
    <property type="component" value="Unassembled WGS sequence"/>
</dbReference>
<name>A0ABR6VIS7_9FIRM</name>
<organism evidence="4 5">
    <name type="scientific">Megasphaera hominis</name>
    <dbReference type="NCBI Taxonomy" id="159836"/>
    <lineage>
        <taxon>Bacteria</taxon>
        <taxon>Bacillati</taxon>
        <taxon>Bacillota</taxon>
        <taxon>Negativicutes</taxon>
        <taxon>Veillonellales</taxon>
        <taxon>Veillonellaceae</taxon>
        <taxon>Megasphaera</taxon>
    </lineage>
</organism>
<keyword evidence="3" id="KW-0732">Signal</keyword>
<feature type="chain" id="PRO_5046933964" evidence="3">
    <location>
        <begin position="26"/>
        <end position="703"/>
    </location>
</feature>
<dbReference type="PANTHER" id="PTHR32083">
    <property type="entry name" value="CILIA AND FLAGELLA-ASSOCIATED PROTEIN 58-RELATED"/>
    <property type="match status" value="1"/>
</dbReference>
<feature type="coiled-coil region" evidence="2">
    <location>
        <begin position="223"/>
        <end position="292"/>
    </location>
</feature>
<dbReference type="EMBL" id="JACOGK010000011">
    <property type="protein sequence ID" value="MBC3536610.1"/>
    <property type="molecule type" value="Genomic_DNA"/>
</dbReference>
<proteinExistence type="predicted"/>
<reference evidence="4 5" key="1">
    <citation type="submission" date="2020-08" db="EMBL/GenBank/DDBJ databases">
        <authorList>
            <person name="Liu C."/>
            <person name="Sun Q."/>
        </authorList>
    </citation>
    <scope>NUCLEOTIDE SEQUENCE [LARGE SCALE GENOMIC DNA]</scope>
    <source>
        <strain evidence="4 5">NSJ-59</strain>
    </source>
</reference>
<keyword evidence="1 2" id="KW-0175">Coiled coil</keyword>
<evidence type="ECO:0000256" key="2">
    <source>
        <dbReference type="SAM" id="Coils"/>
    </source>
</evidence>
<evidence type="ECO:0000256" key="3">
    <source>
        <dbReference type="SAM" id="SignalP"/>
    </source>
</evidence>
<evidence type="ECO:0000256" key="1">
    <source>
        <dbReference type="ARBA" id="ARBA00023054"/>
    </source>
</evidence>
<evidence type="ECO:0000313" key="5">
    <source>
        <dbReference type="Proteomes" id="UP000606870"/>
    </source>
</evidence>
<protein>
    <submittedName>
        <fullName evidence="4">Uncharacterized protein</fullName>
    </submittedName>
</protein>
<accession>A0ABR6VIS7</accession>
<sequence length="703" mass="79213">MMKDETRRKLTCALALLAGFSFGPAVPVAAVSRDMLHDVSGEIASLRQARDEIMYYHQAQADVKRARADLAEAKAGLAEARRGRAEAAANLKQVRDNLAAVQKQLQAAQQALVTAQQISSQRTQQALAAQRAVAALAPSVWQAQAERDARQRQAEALQAQADALDREAEAQEAAQEADLEARRVAAVQQALAAVNYEQNRLLDAEDMVNDAMDQLDSDDNGTSREWEAQMEALSRQTEQAEAALEGAERRLDELQEQLDALVDAREQAEDAERDARETVREYTQEVADLKGEEAQGKKDVQEAAAYDAEAAQWLTDAEAWQQSALKESQRADYALAHFGEGAGWQTGLEYDSWHGKGSGYQLYVPYSFSEQGRIRNRRVDFGLTTGYITSDTHLSHDHVAGWTDTQISATLHNDHKQNSIRYNLTLNLPTGQSEFYQNSIVPEDLGRFTDFGSGFQVTPGIDVIHHFTERDSLTGSLQYTFRSSYEYSREVPGTRVNPGNVFRQELSYLHAGEKAQYRLGLAHTQTARSEQDLFEERQLAEAGEAPALGNLDHRGLGRPWQRAGRLSYKDGDDWEATYFYNNRITDRDELSFFGLWNLTGAASGYRSQAVHRSGWGAGWRHHMNKTMDWHVGAAYKDVTSGWDPLRRELNTGEYKYYSLLFGWSWQMGEKEKISLDGEHYRREEKFGDDYEGWKMLFTYNKTL</sequence>
<comment type="caution">
    <text evidence="4">The sequence shown here is derived from an EMBL/GenBank/DDBJ whole genome shotgun (WGS) entry which is preliminary data.</text>
</comment>
<gene>
    <name evidence="4" type="ORF">H8J70_05025</name>
</gene>
<dbReference type="RefSeq" id="WP_186502766.1">
    <property type="nucleotide sequence ID" value="NZ_JACOGK010000011.1"/>
</dbReference>
<keyword evidence="5" id="KW-1185">Reference proteome</keyword>
<dbReference type="PANTHER" id="PTHR32083:SF48">
    <property type="entry name" value="TRANS-GOLGI NETWORK-LOCALIZED SYP41-INTERACTING PROTEIN 1"/>
    <property type="match status" value="1"/>
</dbReference>